<organism evidence="2 3">
    <name type="scientific">Beauveria brongniartii RCEF 3172</name>
    <dbReference type="NCBI Taxonomy" id="1081107"/>
    <lineage>
        <taxon>Eukaryota</taxon>
        <taxon>Fungi</taxon>
        <taxon>Dikarya</taxon>
        <taxon>Ascomycota</taxon>
        <taxon>Pezizomycotina</taxon>
        <taxon>Sordariomycetes</taxon>
        <taxon>Hypocreomycetidae</taxon>
        <taxon>Hypocreales</taxon>
        <taxon>Cordycipitaceae</taxon>
        <taxon>Beauveria</taxon>
        <taxon>Beauveria brongniartii</taxon>
    </lineage>
</organism>
<feature type="compositionally biased region" description="Polar residues" evidence="1">
    <location>
        <begin position="84"/>
        <end position="104"/>
    </location>
</feature>
<feature type="region of interest" description="Disordered" evidence="1">
    <location>
        <begin position="1"/>
        <end position="180"/>
    </location>
</feature>
<feature type="compositionally biased region" description="Polar residues" evidence="1">
    <location>
        <begin position="7"/>
        <end position="19"/>
    </location>
</feature>
<keyword evidence="3" id="KW-1185">Reference proteome</keyword>
<dbReference type="EMBL" id="AZHA01000020">
    <property type="protein sequence ID" value="OAA40112.1"/>
    <property type="molecule type" value="Genomic_DNA"/>
</dbReference>
<evidence type="ECO:0000313" key="2">
    <source>
        <dbReference type="EMBL" id="OAA40112.1"/>
    </source>
</evidence>
<accession>A0A167BJN7</accession>
<feature type="compositionally biased region" description="Polar residues" evidence="1">
    <location>
        <begin position="41"/>
        <end position="51"/>
    </location>
</feature>
<evidence type="ECO:0000313" key="3">
    <source>
        <dbReference type="Proteomes" id="UP000076863"/>
    </source>
</evidence>
<name>A0A167BJN7_9HYPO</name>
<gene>
    <name evidence="2" type="ORF">BBO_06170</name>
</gene>
<dbReference type="OrthoDB" id="4870338at2759"/>
<feature type="compositionally biased region" description="Polar residues" evidence="1">
    <location>
        <begin position="123"/>
        <end position="135"/>
    </location>
</feature>
<dbReference type="AlphaFoldDB" id="A0A167BJN7"/>
<sequence length="180" mass="18853">MDLADSMDSQLTSDQLNSHPSHDLPDAAYPRSDYQPLPAGASSQRGNTAGQDSKPYLPEEPLVLSNSLRDAAYTDSDNKPVAGHSSSTDSSVRLASHQIQNPANPDSCYIPDRGNLPSAGEPTAQTSRAIDSASASGLLDDVSSLFDGLVPPPPTYQPGEDSAYLLSGGDAQHISSRTSN</sequence>
<evidence type="ECO:0000256" key="1">
    <source>
        <dbReference type="SAM" id="MobiDB-lite"/>
    </source>
</evidence>
<dbReference type="Proteomes" id="UP000076863">
    <property type="component" value="Unassembled WGS sequence"/>
</dbReference>
<protein>
    <submittedName>
        <fullName evidence="2">Uncharacterized protein</fullName>
    </submittedName>
</protein>
<comment type="caution">
    <text evidence="2">The sequence shown here is derived from an EMBL/GenBank/DDBJ whole genome shotgun (WGS) entry which is preliminary data.</text>
</comment>
<proteinExistence type="predicted"/>
<reference evidence="2 3" key="1">
    <citation type="journal article" date="2016" name="Genome Biol. Evol.">
        <title>Divergent and convergent evolution of fungal pathogenicity.</title>
        <authorList>
            <person name="Shang Y."/>
            <person name="Xiao G."/>
            <person name="Zheng P."/>
            <person name="Cen K."/>
            <person name="Zhan S."/>
            <person name="Wang C."/>
        </authorList>
    </citation>
    <scope>NUCLEOTIDE SEQUENCE [LARGE SCALE GENOMIC DNA]</scope>
    <source>
        <strain evidence="2 3">RCEF 3172</strain>
    </source>
</reference>